<protein>
    <recommendedName>
        <fullName evidence="7">Cryptochrome DASH</fullName>
    </recommendedName>
</protein>
<dbReference type="PROSITE" id="PS51645">
    <property type="entry name" value="PHR_CRY_ALPHA_BETA"/>
    <property type="match status" value="1"/>
</dbReference>
<dbReference type="Gene3D" id="1.10.579.10">
    <property type="entry name" value="DNA Cyclobutane Dipyrimidine Photolyase, subunit A, domain 3"/>
    <property type="match status" value="1"/>
</dbReference>
<evidence type="ECO:0000313" key="11">
    <source>
        <dbReference type="Proteomes" id="UP001152607"/>
    </source>
</evidence>
<evidence type="ECO:0000256" key="3">
    <source>
        <dbReference type="ARBA" id="ARBA00022827"/>
    </source>
</evidence>
<feature type="binding site" evidence="5">
    <location>
        <position position="364"/>
    </location>
    <ligand>
        <name>FAD</name>
        <dbReference type="ChEBI" id="CHEBI:57692"/>
    </ligand>
</feature>
<dbReference type="InterPro" id="IPR014729">
    <property type="entry name" value="Rossmann-like_a/b/a_fold"/>
</dbReference>
<comment type="caution">
    <text evidence="10">The sequence shown here is derived from an EMBL/GenBank/DDBJ whole genome shotgun (WGS) entry which is preliminary data.</text>
</comment>
<keyword evidence="4 7" id="KW-0157">Chromophore</keyword>
<feature type="binding site" evidence="5">
    <location>
        <begin position="377"/>
        <end position="381"/>
    </location>
    <ligand>
        <name>FAD</name>
        <dbReference type="ChEBI" id="CHEBI:57692"/>
    </ligand>
</feature>
<dbReference type="PRINTS" id="PR00147">
    <property type="entry name" value="DNAPHOTLYASE"/>
</dbReference>
<evidence type="ECO:0000256" key="8">
    <source>
        <dbReference type="SAM" id="MobiDB-lite"/>
    </source>
</evidence>
<organism evidence="10 11">
    <name type="scientific">Periconia digitata</name>
    <dbReference type="NCBI Taxonomy" id="1303443"/>
    <lineage>
        <taxon>Eukaryota</taxon>
        <taxon>Fungi</taxon>
        <taxon>Dikarya</taxon>
        <taxon>Ascomycota</taxon>
        <taxon>Pezizomycotina</taxon>
        <taxon>Dothideomycetes</taxon>
        <taxon>Pleosporomycetidae</taxon>
        <taxon>Pleosporales</taxon>
        <taxon>Massarineae</taxon>
        <taxon>Periconiaceae</taxon>
        <taxon>Periconia</taxon>
    </lineage>
</organism>
<evidence type="ECO:0000256" key="2">
    <source>
        <dbReference type="ARBA" id="ARBA00022630"/>
    </source>
</evidence>
<dbReference type="NCBIfam" id="TIGR02765">
    <property type="entry name" value="crypto_DASH"/>
    <property type="match status" value="1"/>
</dbReference>
<dbReference type="SUPFAM" id="SSF52425">
    <property type="entry name" value="Cryptochrome/photolyase, N-terminal domain"/>
    <property type="match status" value="1"/>
</dbReference>
<feature type="binding site" evidence="5">
    <location>
        <begin position="551"/>
        <end position="553"/>
    </location>
    <ligand>
        <name>FAD</name>
        <dbReference type="ChEBI" id="CHEBI:57692"/>
    </ligand>
</feature>
<reference evidence="10" key="1">
    <citation type="submission" date="2023-01" db="EMBL/GenBank/DDBJ databases">
        <authorList>
            <person name="Van Ghelder C."/>
            <person name="Rancurel C."/>
        </authorList>
    </citation>
    <scope>NUCLEOTIDE SEQUENCE</scope>
    <source>
        <strain evidence="10">CNCM I-4278</strain>
    </source>
</reference>
<dbReference type="EMBL" id="CAOQHR010000009">
    <property type="protein sequence ID" value="CAI6339537.1"/>
    <property type="molecule type" value="Genomic_DNA"/>
</dbReference>
<feature type="site" description="Electron transfer via tryptophanyl radical" evidence="6">
    <location>
        <position position="561"/>
    </location>
</feature>
<dbReference type="InterPro" id="IPR006050">
    <property type="entry name" value="DNA_photolyase_N"/>
</dbReference>
<proteinExistence type="inferred from homology"/>
<gene>
    <name evidence="10" type="ORF">PDIGIT_LOCUS12697</name>
</gene>
<feature type="site" description="Electron transfer via tryptophanyl radical" evidence="6">
    <location>
        <position position="538"/>
    </location>
</feature>
<evidence type="ECO:0000313" key="10">
    <source>
        <dbReference type="EMBL" id="CAI6339537.1"/>
    </source>
</evidence>
<dbReference type="InterPro" id="IPR014133">
    <property type="entry name" value="Cry_DASH"/>
</dbReference>
<dbReference type="GO" id="GO:0003904">
    <property type="term" value="F:deoxyribodipyrimidine photo-lyase activity"/>
    <property type="evidence" value="ECO:0007669"/>
    <property type="project" value="TreeGrafter"/>
</dbReference>
<dbReference type="GO" id="GO:0003684">
    <property type="term" value="F:damaged DNA binding"/>
    <property type="evidence" value="ECO:0007669"/>
    <property type="project" value="TreeGrafter"/>
</dbReference>
<evidence type="ECO:0000256" key="6">
    <source>
        <dbReference type="PIRSR" id="PIRSR602081-2"/>
    </source>
</evidence>
<sequence>MLRRCLTWPPSNQFFCACCLSRRHCLCHEYFTTMAGPEQSPSPSPRSRVLVYILRQDVRLSDNPIFHAASTLYAGGMVDSQLDANCNPRNDSPLSHQHTPHFTHFLPVYVFPANQVEVSGFIANPADPSPYQEARSQIAGLWRTGPHRAKFMAEGVWDLKQQLENLDCDSGLQIRVGLVEDVVQNILDWYAGGEESTSSGETDVVGIWMTSHEGSEEKTTEARVKRLAKRSNVDFKLWDDEKYFVDDQDLPLDHISELPNVYTTFRKSLEPLRSKPRKLIPAPTHMPPLPPNIPPQESPFEIPSSLTGLTKALLSPLEDDLAHGLKHAPRWPENVDSAHPFGGGDQAAQNRLTHLISSGAMSSYKATRNGMLGADFSTKLSAYLAQGHQTARQIHWAMIDFEEGRGPGEDISGYGKGENDGTAAVRFELLWRDYMRLCARKFGSGMFRLYGVHEARKSSKWGADGEKGRKRFKLLNKSGGAGDNPEKTREVFERFRSGRTGLGLIDASNRELFLTGYTSNRARQNVASFLASHLGIDWRVGAEWYEYLLTDYDIANNWGNWQYVAGVGNDPRQGRVFNPVKQALDYDKNGEYIKAWVPELRGVELKKNTRSGNEEIDQEKLMGLYQAWRLPEDEKQALGLKGVDWVEQPLVRIQFSVGRGRGPQSSEPRGRGRGRGRGWKGGNKSNGKGSRRLGNEDKRKMSADGDEE</sequence>
<dbReference type="GO" id="GO:0000719">
    <property type="term" value="P:photoreactive repair"/>
    <property type="evidence" value="ECO:0007669"/>
    <property type="project" value="TreeGrafter"/>
</dbReference>
<evidence type="ECO:0000256" key="5">
    <source>
        <dbReference type="PIRSR" id="PIRSR602081-1"/>
    </source>
</evidence>
<dbReference type="Pfam" id="PF00875">
    <property type="entry name" value="DNA_photolyase"/>
    <property type="match status" value="1"/>
</dbReference>
<dbReference type="AlphaFoldDB" id="A0A9W4UR00"/>
<comment type="function">
    <text evidence="7">May have a photoreceptor function.</text>
</comment>
<dbReference type="OrthoDB" id="435881at2759"/>
<dbReference type="GO" id="GO:0071949">
    <property type="term" value="F:FAD binding"/>
    <property type="evidence" value="ECO:0007669"/>
    <property type="project" value="TreeGrafter"/>
</dbReference>
<dbReference type="InterPro" id="IPR036155">
    <property type="entry name" value="Crypto/Photolyase_N_sf"/>
</dbReference>
<dbReference type="PANTHER" id="PTHR11455">
    <property type="entry name" value="CRYPTOCHROME"/>
    <property type="match status" value="1"/>
</dbReference>
<keyword evidence="3 5" id="KW-0274">FAD</keyword>
<keyword evidence="2 5" id="KW-0285">Flavoprotein</keyword>
<dbReference type="PANTHER" id="PTHR11455:SF22">
    <property type="entry name" value="CRYPTOCHROME DASH"/>
    <property type="match status" value="1"/>
</dbReference>
<comment type="similarity">
    <text evidence="1 7">Belongs to the DNA photolyase class-1 family.</text>
</comment>
<evidence type="ECO:0000259" key="9">
    <source>
        <dbReference type="PROSITE" id="PS51645"/>
    </source>
</evidence>
<comment type="cofactor">
    <cofactor evidence="7">
        <name>(6R)-5,10-methylene-5,6,7,8-tetrahydrofolate</name>
        <dbReference type="ChEBI" id="CHEBI:15636"/>
    </cofactor>
    <text evidence="7">Binds 1 5,10-methenyltetrahydrofolate (MTHF) per subunit.</text>
</comment>
<evidence type="ECO:0000256" key="4">
    <source>
        <dbReference type="ARBA" id="ARBA00022991"/>
    </source>
</evidence>
<dbReference type="SUPFAM" id="SSF48173">
    <property type="entry name" value="Cryptochrome/photolyase FAD-binding domain"/>
    <property type="match status" value="1"/>
</dbReference>
<dbReference type="Gene3D" id="3.40.50.620">
    <property type="entry name" value="HUPs"/>
    <property type="match status" value="1"/>
</dbReference>
<evidence type="ECO:0000256" key="7">
    <source>
        <dbReference type="RuleBase" id="RU367151"/>
    </source>
</evidence>
<dbReference type="PROSITE" id="PS51257">
    <property type="entry name" value="PROKAR_LIPOPROTEIN"/>
    <property type="match status" value="1"/>
</dbReference>
<feature type="region of interest" description="Disordered" evidence="8">
    <location>
        <begin position="656"/>
        <end position="708"/>
    </location>
</feature>
<feature type="domain" description="Photolyase/cryptochrome alpha/beta" evidence="9">
    <location>
        <begin position="48"/>
        <end position="243"/>
    </location>
</feature>
<dbReference type="InterPro" id="IPR005101">
    <property type="entry name" value="Cryptochr/Photolyase_FAD-bd"/>
</dbReference>
<feature type="site" description="Electron transfer via tryptophanyl radical" evidence="6">
    <location>
        <position position="461"/>
    </location>
</feature>
<comment type="cofactor">
    <cofactor evidence="5 7">
        <name>FAD</name>
        <dbReference type="ChEBI" id="CHEBI:57692"/>
    </cofactor>
    <text evidence="5 7">Binds 1 FAD per subunit.</text>
</comment>
<accession>A0A9W4UR00</accession>
<dbReference type="Proteomes" id="UP001152607">
    <property type="component" value="Unassembled WGS sequence"/>
</dbReference>
<evidence type="ECO:0000256" key="1">
    <source>
        <dbReference type="ARBA" id="ARBA00005862"/>
    </source>
</evidence>
<dbReference type="Gene3D" id="1.25.40.80">
    <property type="match status" value="1"/>
</dbReference>
<name>A0A9W4UR00_9PLEO</name>
<keyword evidence="11" id="KW-1185">Reference proteome</keyword>
<dbReference type="InterPro" id="IPR036134">
    <property type="entry name" value="Crypto/Photolyase_FAD-like_sf"/>
</dbReference>
<feature type="compositionally biased region" description="Basic and acidic residues" evidence="8">
    <location>
        <begin position="693"/>
        <end position="708"/>
    </location>
</feature>
<dbReference type="InterPro" id="IPR002081">
    <property type="entry name" value="Cryptochrome/DNA_photolyase_1"/>
</dbReference>
<dbReference type="Pfam" id="PF03441">
    <property type="entry name" value="FAD_binding_7"/>
    <property type="match status" value="1"/>
</dbReference>